<dbReference type="AlphaFoldDB" id="A0A6A6C0Z6"/>
<dbReference type="GeneID" id="54562970"/>
<keyword evidence="1" id="KW-0479">Metal-binding</keyword>
<evidence type="ECO:0000256" key="5">
    <source>
        <dbReference type="ARBA" id="ARBA00023242"/>
    </source>
</evidence>
<evidence type="ECO:0000313" key="7">
    <source>
        <dbReference type="EMBL" id="KAF2159492.1"/>
    </source>
</evidence>
<protein>
    <recommendedName>
        <fullName evidence="9">Transcription factor domain-containing protein</fullName>
    </recommendedName>
</protein>
<proteinExistence type="predicted"/>
<evidence type="ECO:0000256" key="3">
    <source>
        <dbReference type="ARBA" id="ARBA00023015"/>
    </source>
</evidence>
<dbReference type="PANTHER" id="PTHR47660">
    <property type="entry name" value="TRANSCRIPTION FACTOR WITH C2H2 AND ZN(2)-CYS(6) DNA BINDING DOMAIN (EUROFUNG)-RELATED-RELATED"/>
    <property type="match status" value="1"/>
</dbReference>
<dbReference type="RefSeq" id="XP_033660381.1">
    <property type="nucleotide sequence ID" value="XM_033809698.1"/>
</dbReference>
<dbReference type="GO" id="GO:0046872">
    <property type="term" value="F:metal ion binding"/>
    <property type="evidence" value="ECO:0007669"/>
    <property type="project" value="UniProtKB-KW"/>
</dbReference>
<sequence>MCSYVPSANTQDHTEHKDISSTTITLPTGETSYDGLISAERLQILAGNSEITTTPPDSHFSKPIIKLHIGVVKSWARLMATYGFDYLPPIVHPVQSVPEALANCYTLVKMWAIHAEGSTHLVQRTFLSEVRSILRDHASLNESELLASSQSLLLLLTILFFDFGEMSILTKSASAQLLIEVWEAKRHLAATGLFLDEETQHRMPGWESWATVSAKRRTIMALHRLEYSWSLLNGYPIVMCWELNPLPAPAARYLWQARDEEAWVRLYSQWLQLWKDGTYKMHELLQFHAGGEMDDRSELWYAEADEFGLMLVAEGSVKTGDLNIISANYRSSARSIAPQIQHDKHRL</sequence>
<keyword evidence="4" id="KW-0804">Transcription</keyword>
<evidence type="ECO:0000256" key="2">
    <source>
        <dbReference type="ARBA" id="ARBA00022833"/>
    </source>
</evidence>
<keyword evidence="3" id="KW-0805">Transcription regulation</keyword>
<dbReference type="OrthoDB" id="2441642at2759"/>
<dbReference type="PANTHER" id="PTHR47660:SF3">
    <property type="entry name" value="FINGER DOMAIN PROTEIN, PUTATIVE (AFU_ORTHOLOGUE AFUA_4G03310)-RELATED"/>
    <property type="match status" value="1"/>
</dbReference>
<name>A0A6A6C0Z6_ZASCE</name>
<feature type="region of interest" description="Disordered" evidence="6">
    <location>
        <begin position="1"/>
        <end position="24"/>
    </location>
</feature>
<reference evidence="7" key="1">
    <citation type="journal article" date="2020" name="Stud. Mycol.">
        <title>101 Dothideomycetes genomes: a test case for predicting lifestyles and emergence of pathogens.</title>
        <authorList>
            <person name="Haridas S."/>
            <person name="Albert R."/>
            <person name="Binder M."/>
            <person name="Bloem J."/>
            <person name="Labutti K."/>
            <person name="Salamov A."/>
            <person name="Andreopoulos B."/>
            <person name="Baker S."/>
            <person name="Barry K."/>
            <person name="Bills G."/>
            <person name="Bluhm B."/>
            <person name="Cannon C."/>
            <person name="Castanera R."/>
            <person name="Culley D."/>
            <person name="Daum C."/>
            <person name="Ezra D."/>
            <person name="Gonzalez J."/>
            <person name="Henrissat B."/>
            <person name="Kuo A."/>
            <person name="Liang C."/>
            <person name="Lipzen A."/>
            <person name="Lutzoni F."/>
            <person name="Magnuson J."/>
            <person name="Mondo S."/>
            <person name="Nolan M."/>
            <person name="Ohm R."/>
            <person name="Pangilinan J."/>
            <person name="Park H.-J."/>
            <person name="Ramirez L."/>
            <person name="Alfaro M."/>
            <person name="Sun H."/>
            <person name="Tritt A."/>
            <person name="Yoshinaga Y."/>
            <person name="Zwiers L.-H."/>
            <person name="Turgeon B."/>
            <person name="Goodwin S."/>
            <person name="Spatafora J."/>
            <person name="Crous P."/>
            <person name="Grigoriev I."/>
        </authorList>
    </citation>
    <scope>NUCLEOTIDE SEQUENCE</scope>
    <source>
        <strain evidence="7">ATCC 36951</strain>
    </source>
</reference>
<evidence type="ECO:0000256" key="4">
    <source>
        <dbReference type="ARBA" id="ARBA00023163"/>
    </source>
</evidence>
<evidence type="ECO:0000256" key="6">
    <source>
        <dbReference type="SAM" id="MobiDB-lite"/>
    </source>
</evidence>
<keyword evidence="2" id="KW-0862">Zinc</keyword>
<evidence type="ECO:0000256" key="1">
    <source>
        <dbReference type="ARBA" id="ARBA00022723"/>
    </source>
</evidence>
<accession>A0A6A6C0Z6</accession>
<keyword evidence="8" id="KW-1185">Reference proteome</keyword>
<dbReference type="EMBL" id="ML993636">
    <property type="protein sequence ID" value="KAF2159492.1"/>
    <property type="molecule type" value="Genomic_DNA"/>
</dbReference>
<feature type="compositionally biased region" description="Polar residues" evidence="6">
    <location>
        <begin position="1"/>
        <end position="11"/>
    </location>
</feature>
<gene>
    <name evidence="7" type="ORF">M409DRAFT_29965</name>
</gene>
<organism evidence="7 8">
    <name type="scientific">Zasmidium cellare ATCC 36951</name>
    <dbReference type="NCBI Taxonomy" id="1080233"/>
    <lineage>
        <taxon>Eukaryota</taxon>
        <taxon>Fungi</taxon>
        <taxon>Dikarya</taxon>
        <taxon>Ascomycota</taxon>
        <taxon>Pezizomycotina</taxon>
        <taxon>Dothideomycetes</taxon>
        <taxon>Dothideomycetidae</taxon>
        <taxon>Mycosphaerellales</taxon>
        <taxon>Mycosphaerellaceae</taxon>
        <taxon>Zasmidium</taxon>
    </lineage>
</organism>
<evidence type="ECO:0000313" key="8">
    <source>
        <dbReference type="Proteomes" id="UP000799537"/>
    </source>
</evidence>
<evidence type="ECO:0008006" key="9">
    <source>
        <dbReference type="Google" id="ProtNLM"/>
    </source>
</evidence>
<keyword evidence="5" id="KW-0539">Nucleus</keyword>
<dbReference type="Proteomes" id="UP000799537">
    <property type="component" value="Unassembled WGS sequence"/>
</dbReference>